<dbReference type="EMBL" id="WQLV01000009">
    <property type="protein sequence ID" value="MVO17134.1"/>
    <property type="molecule type" value="Genomic_DNA"/>
</dbReference>
<dbReference type="Proteomes" id="UP000478892">
    <property type="component" value="Unassembled WGS sequence"/>
</dbReference>
<dbReference type="Pfam" id="PF00497">
    <property type="entry name" value="SBP_bac_3"/>
    <property type="match status" value="1"/>
</dbReference>
<gene>
    <name evidence="4" type="ORF">GO984_15070</name>
</gene>
<comment type="caution">
    <text evidence="4">The sequence shown here is derived from an EMBL/GenBank/DDBJ whole genome shotgun (WGS) entry which is preliminary data.</text>
</comment>
<dbReference type="PANTHER" id="PTHR35936">
    <property type="entry name" value="MEMBRANE-BOUND LYTIC MUREIN TRANSGLYCOSYLASE F"/>
    <property type="match status" value="1"/>
</dbReference>
<evidence type="ECO:0000256" key="1">
    <source>
        <dbReference type="ARBA" id="ARBA00022729"/>
    </source>
</evidence>
<keyword evidence="5" id="KW-1185">Reference proteome</keyword>
<feature type="signal peptide" evidence="2">
    <location>
        <begin position="1"/>
        <end position="26"/>
    </location>
</feature>
<dbReference type="AlphaFoldDB" id="A0A6L6WHF3"/>
<dbReference type="SMART" id="SM00062">
    <property type="entry name" value="PBPb"/>
    <property type="match status" value="1"/>
</dbReference>
<dbReference type="Gene3D" id="3.40.190.10">
    <property type="entry name" value="Periplasmic binding protein-like II"/>
    <property type="match status" value="2"/>
</dbReference>
<dbReference type="InterPro" id="IPR001638">
    <property type="entry name" value="Solute-binding_3/MltF_N"/>
</dbReference>
<evidence type="ECO:0000313" key="4">
    <source>
        <dbReference type="EMBL" id="MVO17134.1"/>
    </source>
</evidence>
<dbReference type="SUPFAM" id="SSF53850">
    <property type="entry name" value="Periplasmic binding protein-like II"/>
    <property type="match status" value="1"/>
</dbReference>
<sequence>MDMTISRRAVITGFATALSVSLSGLAAQAGEALDRILSEGVLTVGTNSDYRPNSFMNDNNELDGFDIAVSKEVAARLGVDVKFVTPGWEVMTAGHWAGRWDMVVGSMTPTKARAEILDFPAIYYFSPAAFAVHKTSPAEKPGDLDGKTVGVVSASTYNRYLEHDLKLDVVGMPAFTYDVTPGEIRAYSDVNEFDDLALGDGARLHAVLQSVPVIAEAVSVGLPIKQLGEPVFFEPLALATDKGDAELNARLHDIIEEMRSDGTLAKLSVKWHGTDLVSTK</sequence>
<keyword evidence="1 2" id="KW-0732">Signal</keyword>
<evidence type="ECO:0000313" key="5">
    <source>
        <dbReference type="Proteomes" id="UP000478892"/>
    </source>
</evidence>
<evidence type="ECO:0000256" key="2">
    <source>
        <dbReference type="SAM" id="SignalP"/>
    </source>
</evidence>
<proteinExistence type="predicted"/>
<evidence type="ECO:0000259" key="3">
    <source>
        <dbReference type="SMART" id="SM00062"/>
    </source>
</evidence>
<protein>
    <submittedName>
        <fullName evidence="4">Transporter substrate-binding domain-containing protein</fullName>
    </submittedName>
</protein>
<name>A0A6L6WHF3_9RHOB</name>
<reference evidence="4 5" key="1">
    <citation type="submission" date="2019-12" db="EMBL/GenBank/DDBJ databases">
        <authorList>
            <person name="Zhang Y.-J."/>
        </authorList>
    </citation>
    <scope>NUCLEOTIDE SEQUENCE [LARGE SCALE GENOMIC DNA]</scope>
    <source>
        <strain evidence="4 5">CY05</strain>
    </source>
</reference>
<feature type="chain" id="PRO_5026656983" evidence="2">
    <location>
        <begin position="27"/>
        <end position="280"/>
    </location>
</feature>
<organism evidence="4 5">
    <name type="scientific">Parasedimentitalea huanghaiensis</name>
    <dbReference type="NCBI Taxonomy" id="2682100"/>
    <lineage>
        <taxon>Bacteria</taxon>
        <taxon>Pseudomonadati</taxon>
        <taxon>Pseudomonadota</taxon>
        <taxon>Alphaproteobacteria</taxon>
        <taxon>Rhodobacterales</taxon>
        <taxon>Paracoccaceae</taxon>
        <taxon>Parasedimentitalea</taxon>
    </lineage>
</organism>
<accession>A0A6L6WHF3</accession>
<feature type="domain" description="Solute-binding protein family 3/N-terminal" evidence="3">
    <location>
        <begin position="41"/>
        <end position="275"/>
    </location>
</feature>
<dbReference type="PANTHER" id="PTHR35936:SF19">
    <property type="entry name" value="AMINO-ACID-BINDING PROTEIN YXEM-RELATED"/>
    <property type="match status" value="1"/>
</dbReference>